<comment type="cofactor">
    <cofactor evidence="7">
        <name>[2Fe-2S] cluster</name>
        <dbReference type="ChEBI" id="CHEBI:190135"/>
    </cofactor>
    <text evidence="7">Binds 1 [2Fe-2S] cluster.</text>
</comment>
<feature type="binding site" evidence="7">
    <location>
        <position position="126"/>
    </location>
    <ligand>
        <name>[2Fe-2S] cluster</name>
        <dbReference type="ChEBI" id="CHEBI:190135"/>
    </ligand>
</feature>
<dbReference type="STRING" id="1000565.METUNv1_02522"/>
<reference evidence="8 9" key="1">
    <citation type="journal article" date="2011" name="J. Bacteriol.">
        <title>Genome sequence of Methyloversatilis universalis FAM5T, a methylotrophic representative of the order Rhodocyclales.</title>
        <authorList>
            <person name="Kittichotirat W."/>
            <person name="Good N.M."/>
            <person name="Hall R."/>
            <person name="Bringel F."/>
            <person name="Lajus A."/>
            <person name="Medigue C."/>
            <person name="Smalley N.E."/>
            <person name="Beck D."/>
            <person name="Bumgarner R."/>
            <person name="Vuilleumier S."/>
            <person name="Kalyuzhnaya M.G."/>
        </authorList>
    </citation>
    <scope>NUCLEOTIDE SEQUENCE [LARGE SCALE GENOMIC DNA]</scope>
    <source>
        <strain evidence="9">ATCC BAA-1314 / JCM 13912 / FAM5</strain>
    </source>
</reference>
<organism evidence="8 9">
    <name type="scientific">Methyloversatilis universalis (strain ATCC BAA-1314 / DSM 25237 / JCM 13912 / CCUG 52030 / FAM5)</name>
    <dbReference type="NCBI Taxonomy" id="1000565"/>
    <lineage>
        <taxon>Bacteria</taxon>
        <taxon>Pseudomonadati</taxon>
        <taxon>Pseudomonadota</taxon>
        <taxon>Betaproteobacteria</taxon>
        <taxon>Nitrosomonadales</taxon>
        <taxon>Sterolibacteriaceae</taxon>
        <taxon>Methyloversatilis</taxon>
    </lineage>
</organism>
<dbReference type="PANTHER" id="PTHR43342">
    <property type="entry name" value="NADH-QUINONE OXIDOREDUCTASE, E SUBUNIT"/>
    <property type="match status" value="1"/>
</dbReference>
<evidence type="ECO:0000256" key="5">
    <source>
        <dbReference type="ARBA" id="ARBA00023014"/>
    </source>
</evidence>
<dbReference type="Gene3D" id="3.40.30.10">
    <property type="entry name" value="Glutaredoxin"/>
    <property type="match status" value="1"/>
</dbReference>
<proteinExistence type="inferred from homology"/>
<dbReference type="OrthoDB" id="9807941at2"/>
<evidence type="ECO:0000313" key="8">
    <source>
        <dbReference type="EMBL" id="EGK71135.1"/>
    </source>
</evidence>
<dbReference type="SUPFAM" id="SSF52833">
    <property type="entry name" value="Thioredoxin-like"/>
    <property type="match status" value="1"/>
</dbReference>
<dbReference type="PIRSF" id="PIRSF000216">
    <property type="entry name" value="NADH_DH_24kDa"/>
    <property type="match status" value="1"/>
</dbReference>
<gene>
    <name evidence="8" type="ORF">METUNv1_02522</name>
</gene>
<dbReference type="GO" id="GO:0051537">
    <property type="term" value="F:2 iron, 2 sulfur cluster binding"/>
    <property type="evidence" value="ECO:0007669"/>
    <property type="project" value="UniProtKB-KW"/>
</dbReference>
<dbReference type="Gene3D" id="1.10.10.1590">
    <property type="entry name" value="NADH-quinone oxidoreductase subunit E"/>
    <property type="match status" value="1"/>
</dbReference>
<keyword evidence="3 7" id="KW-0479">Metal-binding</keyword>
<dbReference type="RefSeq" id="WP_008062183.1">
    <property type="nucleotide sequence ID" value="NZ_AFHG01000052.1"/>
</dbReference>
<dbReference type="Pfam" id="PF01257">
    <property type="entry name" value="2Fe-2S_thioredx"/>
    <property type="match status" value="1"/>
</dbReference>
<dbReference type="GO" id="GO:0016491">
    <property type="term" value="F:oxidoreductase activity"/>
    <property type="evidence" value="ECO:0007669"/>
    <property type="project" value="InterPro"/>
</dbReference>
<dbReference type="Proteomes" id="UP000005019">
    <property type="component" value="Unassembled WGS sequence"/>
</dbReference>
<sequence>MSSHHPASAADGLRLQSVVDAHASLPGALLPMLHAIQDEFGHVPDQAVPVIARSLNLSRAEVHGVITFYHHFRSHAPGRHVVQVCRAEACQAVGAVALEAHAKKCLGIDFHETTADGAVTLEAVYCLGNCAVGPSLRIDDDIVGRVTPARFDEIIAELRAEVTA</sequence>
<evidence type="ECO:0000256" key="1">
    <source>
        <dbReference type="ARBA" id="ARBA00010643"/>
    </source>
</evidence>
<feature type="binding site" evidence="7">
    <location>
        <position position="90"/>
    </location>
    <ligand>
        <name>[2Fe-2S] cluster</name>
        <dbReference type="ChEBI" id="CHEBI:190135"/>
    </ligand>
</feature>
<name>F5RE04_METUF</name>
<keyword evidence="4 7" id="KW-0408">Iron</keyword>
<comment type="similarity">
    <text evidence="1">Belongs to the complex I 24 kDa subunit family.</text>
</comment>
<evidence type="ECO:0000313" key="9">
    <source>
        <dbReference type="Proteomes" id="UP000005019"/>
    </source>
</evidence>
<evidence type="ECO:0000256" key="4">
    <source>
        <dbReference type="ARBA" id="ARBA00023004"/>
    </source>
</evidence>
<dbReference type="eggNOG" id="COG1905">
    <property type="taxonomic scope" value="Bacteria"/>
</dbReference>
<dbReference type="EMBL" id="AFHG01000052">
    <property type="protein sequence ID" value="EGK71135.1"/>
    <property type="molecule type" value="Genomic_DNA"/>
</dbReference>
<comment type="cofactor">
    <cofactor evidence="6">
        <name>[2Fe-2S] cluster</name>
        <dbReference type="ChEBI" id="CHEBI:190135"/>
    </cofactor>
</comment>
<keyword evidence="2 7" id="KW-0001">2Fe-2S</keyword>
<feature type="binding site" evidence="7">
    <location>
        <position position="130"/>
    </location>
    <ligand>
        <name>[2Fe-2S] cluster</name>
        <dbReference type="ChEBI" id="CHEBI:190135"/>
    </ligand>
</feature>
<dbReference type="PANTHER" id="PTHR43342:SF1">
    <property type="entry name" value="BIFURCATING [FEFE] HYDROGENASE GAMMA SUBUNIT"/>
    <property type="match status" value="1"/>
</dbReference>
<dbReference type="CDD" id="cd03081">
    <property type="entry name" value="TRX_Fd_NuoE_FDH_gamma"/>
    <property type="match status" value="1"/>
</dbReference>
<dbReference type="GO" id="GO:0046872">
    <property type="term" value="F:metal ion binding"/>
    <property type="evidence" value="ECO:0007669"/>
    <property type="project" value="UniProtKB-KW"/>
</dbReference>
<evidence type="ECO:0000256" key="3">
    <source>
        <dbReference type="ARBA" id="ARBA00022723"/>
    </source>
</evidence>
<evidence type="ECO:0000256" key="7">
    <source>
        <dbReference type="PIRSR" id="PIRSR000216-1"/>
    </source>
</evidence>
<evidence type="ECO:0000256" key="6">
    <source>
        <dbReference type="ARBA" id="ARBA00034078"/>
    </source>
</evidence>
<dbReference type="InterPro" id="IPR002023">
    <property type="entry name" value="NuoE-like"/>
</dbReference>
<dbReference type="PROSITE" id="PS01099">
    <property type="entry name" value="COMPLEX1_24K"/>
    <property type="match status" value="1"/>
</dbReference>
<dbReference type="InterPro" id="IPR036249">
    <property type="entry name" value="Thioredoxin-like_sf"/>
</dbReference>
<keyword evidence="9" id="KW-1185">Reference proteome</keyword>
<comment type="caution">
    <text evidence="8">The sequence shown here is derived from an EMBL/GenBank/DDBJ whole genome shotgun (WGS) entry which is preliminary data.</text>
</comment>
<feature type="binding site" evidence="7">
    <location>
        <position position="85"/>
    </location>
    <ligand>
        <name>[2Fe-2S] cluster</name>
        <dbReference type="ChEBI" id="CHEBI:190135"/>
    </ligand>
</feature>
<evidence type="ECO:0000256" key="2">
    <source>
        <dbReference type="ARBA" id="ARBA00022714"/>
    </source>
</evidence>
<dbReference type="InterPro" id="IPR028431">
    <property type="entry name" value="NADP_DH_HndA-like"/>
</dbReference>
<dbReference type="AlphaFoldDB" id="F5RE04"/>
<accession>F5RE04</accession>
<dbReference type="InterPro" id="IPR041921">
    <property type="entry name" value="NuoE_N"/>
</dbReference>
<protein>
    <submittedName>
        <fullName evidence="8">NAD-dependent formate dehydrogenase gamma subunit</fullName>
    </submittedName>
</protein>
<dbReference type="NCBIfam" id="NF004638">
    <property type="entry name" value="PRK05988.1"/>
    <property type="match status" value="1"/>
</dbReference>
<keyword evidence="5 7" id="KW-0411">Iron-sulfur</keyword>